<proteinExistence type="predicted"/>
<organism evidence="1 2">
    <name type="scientific">Burkholderia contaminans</name>
    <dbReference type="NCBI Taxonomy" id="488447"/>
    <lineage>
        <taxon>Bacteria</taxon>
        <taxon>Pseudomonadati</taxon>
        <taxon>Pseudomonadota</taxon>
        <taxon>Betaproteobacteria</taxon>
        <taxon>Burkholderiales</taxon>
        <taxon>Burkholderiaceae</taxon>
        <taxon>Burkholderia</taxon>
        <taxon>Burkholderia cepacia complex</taxon>
    </lineage>
</organism>
<dbReference type="Proteomes" id="UP000269271">
    <property type="component" value="Unassembled WGS sequence"/>
</dbReference>
<dbReference type="Pfam" id="PF13935">
    <property type="entry name" value="Ead_Ea22"/>
    <property type="match status" value="1"/>
</dbReference>
<gene>
    <name evidence="1" type="ORF">DF037_07680</name>
</gene>
<dbReference type="InterPro" id="IPR025153">
    <property type="entry name" value="Ead_Ea22"/>
</dbReference>
<dbReference type="RefSeq" id="WP_124616826.1">
    <property type="nucleotide sequence ID" value="NZ_QTQX01000004.1"/>
</dbReference>
<evidence type="ECO:0000313" key="2">
    <source>
        <dbReference type="Proteomes" id="UP000269271"/>
    </source>
</evidence>
<comment type="caution">
    <text evidence="1">The sequence shown here is derived from an EMBL/GenBank/DDBJ whole genome shotgun (WGS) entry which is preliminary data.</text>
</comment>
<evidence type="ECO:0000313" key="1">
    <source>
        <dbReference type="EMBL" id="RQT33456.1"/>
    </source>
</evidence>
<reference evidence="1 2" key="1">
    <citation type="submission" date="2018-08" db="EMBL/GenBank/DDBJ databases">
        <title>Comparative analysis of Burkholderia isolates from Puerto Rico.</title>
        <authorList>
            <person name="Hall C."/>
            <person name="Sahl J."/>
            <person name="Wagner D."/>
        </authorList>
    </citation>
    <scope>NUCLEOTIDE SEQUENCE [LARGE SCALE GENOMIC DNA]</scope>
    <source>
        <strain evidence="1 2">Bp9001</strain>
    </source>
</reference>
<accession>A0A3N8RND6</accession>
<protein>
    <submittedName>
        <fullName evidence="1">Uncharacterized protein</fullName>
    </submittedName>
</protein>
<dbReference type="EMBL" id="QTQX01000004">
    <property type="protein sequence ID" value="RQT33456.1"/>
    <property type="molecule type" value="Genomic_DNA"/>
</dbReference>
<sequence>MEHITNNYDALQAAAEKATKGNWINVGAWVENEHDDLKDICDCRPNGNEDYEQALLDATYIALANPDTVLRLLRERRTAIEAATSHPTHASVAAIQYALDAEEGFEWLSLWNEGEFERCRRDWPDAPDDCYIGADPMHPETPRMLAAHATHLPAASSVDLRSELRRILDLLDTELGDSDPMIEGMTQDEIEEECPVFAAMQIVAALYQKTPGTNATARTYPNELSAALRHVLGIPNFRCAPIAQLMRDSGAKIKMRSESEQAHVLHWLVKLVLDHGEGWAGVAENELDAMRTNRDAAQLAEVAR</sequence>
<dbReference type="AlphaFoldDB" id="A0A3N8RND6"/>
<name>A0A3N8RND6_9BURK</name>